<dbReference type="GO" id="GO:0009117">
    <property type="term" value="P:nucleotide metabolic process"/>
    <property type="evidence" value="ECO:0007669"/>
    <property type="project" value="UniProtKB-KW"/>
</dbReference>
<keyword evidence="4" id="KW-0547">Nucleotide-binding</keyword>
<dbReference type="GO" id="GO:0103023">
    <property type="term" value="F:ITPase activity"/>
    <property type="evidence" value="ECO:0007669"/>
    <property type="project" value="UniProtKB-EC"/>
</dbReference>
<dbReference type="GO" id="GO:0046872">
    <property type="term" value="F:metal ion binding"/>
    <property type="evidence" value="ECO:0007669"/>
    <property type="project" value="UniProtKB-KW"/>
</dbReference>
<evidence type="ECO:0000256" key="1">
    <source>
        <dbReference type="ARBA" id="ARBA00001936"/>
    </source>
</evidence>
<gene>
    <name evidence="13" type="ORF">K9W46_07060</name>
</gene>
<comment type="catalytic activity">
    <reaction evidence="11">
        <text>XTP + H2O = XDP + phosphate + H(+)</text>
        <dbReference type="Rhea" id="RHEA:28406"/>
        <dbReference type="ChEBI" id="CHEBI:15377"/>
        <dbReference type="ChEBI" id="CHEBI:15378"/>
        <dbReference type="ChEBI" id="CHEBI:43474"/>
        <dbReference type="ChEBI" id="CHEBI:59884"/>
        <dbReference type="ChEBI" id="CHEBI:61314"/>
        <dbReference type="EC" id="3.6.1.73"/>
    </reaction>
</comment>
<evidence type="ECO:0000256" key="9">
    <source>
        <dbReference type="ARBA" id="ARBA00038901"/>
    </source>
</evidence>
<keyword evidence="3" id="KW-0479">Metal-binding</keyword>
<evidence type="ECO:0000256" key="4">
    <source>
        <dbReference type="ARBA" id="ARBA00022741"/>
    </source>
</evidence>
<evidence type="ECO:0000313" key="13">
    <source>
        <dbReference type="EMBL" id="UJG44933.1"/>
    </source>
</evidence>
<dbReference type="Gene3D" id="3.90.950.10">
    <property type="match status" value="1"/>
</dbReference>
<dbReference type="Proteomes" id="UP001200513">
    <property type="component" value="Chromosome"/>
</dbReference>
<evidence type="ECO:0000256" key="7">
    <source>
        <dbReference type="ARBA" id="ARBA00023080"/>
    </source>
</evidence>
<evidence type="ECO:0000256" key="10">
    <source>
        <dbReference type="ARBA" id="ARBA00048174"/>
    </source>
</evidence>
<dbReference type="PANTHER" id="PTHR34699">
    <property type="match status" value="1"/>
</dbReference>
<comment type="catalytic activity">
    <reaction evidence="10">
        <text>ITP + H2O = IDP + phosphate + H(+)</text>
        <dbReference type="Rhea" id="RHEA:28330"/>
        <dbReference type="ChEBI" id="CHEBI:15377"/>
        <dbReference type="ChEBI" id="CHEBI:15378"/>
        <dbReference type="ChEBI" id="CHEBI:43474"/>
        <dbReference type="ChEBI" id="CHEBI:58280"/>
        <dbReference type="ChEBI" id="CHEBI:61402"/>
        <dbReference type="EC" id="3.6.1.73"/>
    </reaction>
</comment>
<organism evidence="13">
    <name type="scientific">Candidatus Heimdallarchaeum endolithica</name>
    <dbReference type="NCBI Taxonomy" id="2876572"/>
    <lineage>
        <taxon>Archaea</taxon>
        <taxon>Promethearchaeati</taxon>
        <taxon>Candidatus Heimdallarchaeota</taxon>
        <taxon>Candidatus Heimdallarchaeia (ex Rinke et al. 2021) (nom. nud.)</taxon>
        <taxon>Candidatus Heimdallarchaeales</taxon>
        <taxon>Candidatus Heimdallarchaeaceae</taxon>
        <taxon>Candidatus Heimdallarchaeum</taxon>
    </lineage>
</organism>
<dbReference type="FunFam" id="3.90.950.10:FF:000002">
    <property type="entry name" value="Inosine/xanthosine triphosphatase"/>
    <property type="match status" value="1"/>
</dbReference>
<dbReference type="PANTHER" id="PTHR34699:SF2">
    <property type="entry name" value="NON-CANONICAL PURINE NTP PHOSPHATASE_PRRC1 DOMAIN-CONTAINING PROTEIN"/>
    <property type="match status" value="1"/>
</dbReference>
<sequence>MKIAIGTKNPVKIKATIEAFQQYYDDLEYKTFNLSKYSSVLKQPMSINETLDSALKRIEIIEKKSKKVDYYVALEGGVGIDSLGFFLTGYVAIKSISGEISVSGGYRMPLPKKIFDELQKNKEIELGDIIDKYSGTKNSKQKDGAIGLFTSGKLTRKETFKQMIILALVPFTSPVYSRIENKEKN</sequence>
<evidence type="ECO:0000256" key="8">
    <source>
        <dbReference type="ARBA" id="ARBA00023211"/>
    </source>
</evidence>
<protein>
    <recommendedName>
        <fullName evidence="9">inosine/xanthosine triphosphatase</fullName>
        <ecNumber evidence="9">3.6.1.73</ecNumber>
    </recommendedName>
</protein>
<dbReference type="InterPro" id="IPR029001">
    <property type="entry name" value="ITPase-like_fam"/>
</dbReference>
<dbReference type="InterPro" id="IPR050299">
    <property type="entry name" value="YjjX_NTPase"/>
</dbReference>
<keyword evidence="5" id="KW-0378">Hydrolase</keyword>
<dbReference type="EC" id="3.6.1.73" evidence="9"/>
<dbReference type="EMBL" id="CP084167">
    <property type="protein sequence ID" value="UJG44933.1"/>
    <property type="molecule type" value="Genomic_DNA"/>
</dbReference>
<keyword evidence="6" id="KW-0460">Magnesium</keyword>
<evidence type="ECO:0000256" key="3">
    <source>
        <dbReference type="ARBA" id="ARBA00022723"/>
    </source>
</evidence>
<accession>A0A9Y1BTH6</accession>
<proteinExistence type="predicted"/>
<dbReference type="GO" id="GO:0000166">
    <property type="term" value="F:nucleotide binding"/>
    <property type="evidence" value="ECO:0007669"/>
    <property type="project" value="UniProtKB-KW"/>
</dbReference>
<keyword evidence="8" id="KW-0464">Manganese</keyword>
<evidence type="ECO:0000256" key="6">
    <source>
        <dbReference type="ARBA" id="ARBA00022842"/>
    </source>
</evidence>
<comment type="cofactor">
    <cofactor evidence="1">
        <name>Mn(2+)</name>
        <dbReference type="ChEBI" id="CHEBI:29035"/>
    </cofactor>
</comment>
<dbReference type="InterPro" id="IPR026533">
    <property type="entry name" value="NTPase/PRRC1"/>
</dbReference>
<feature type="domain" description="Non-canonical purine NTP phosphatase/PRRC1" evidence="12">
    <location>
        <begin position="6"/>
        <end position="171"/>
    </location>
</feature>
<evidence type="ECO:0000256" key="2">
    <source>
        <dbReference type="ARBA" id="ARBA00001946"/>
    </source>
</evidence>
<evidence type="ECO:0000259" key="12">
    <source>
        <dbReference type="Pfam" id="PF01931"/>
    </source>
</evidence>
<evidence type="ECO:0000256" key="5">
    <source>
        <dbReference type="ARBA" id="ARBA00022801"/>
    </source>
</evidence>
<dbReference type="AlphaFoldDB" id="A0A9Y1BTH6"/>
<dbReference type="SUPFAM" id="SSF52972">
    <property type="entry name" value="ITPase-like"/>
    <property type="match status" value="1"/>
</dbReference>
<evidence type="ECO:0000256" key="11">
    <source>
        <dbReference type="ARBA" id="ARBA00048781"/>
    </source>
</evidence>
<name>A0A9Y1BTH6_9ARCH</name>
<dbReference type="Pfam" id="PF01931">
    <property type="entry name" value="NTPase_I-T"/>
    <property type="match status" value="1"/>
</dbReference>
<dbReference type="GO" id="GO:0006772">
    <property type="term" value="P:thiamine metabolic process"/>
    <property type="evidence" value="ECO:0007669"/>
    <property type="project" value="TreeGrafter"/>
</dbReference>
<reference evidence="13" key="1">
    <citation type="journal article" date="2022" name="Nat. Microbiol.">
        <title>Unique mobile elements and scalable gene flow at the prokaryote-eukaryote boundary revealed by circularized Asgard archaea genomes.</title>
        <authorList>
            <person name="Wu F."/>
            <person name="Speth D.R."/>
            <person name="Philosof A."/>
            <person name="Cremiere A."/>
            <person name="Narayanan A."/>
            <person name="Barco R.A."/>
            <person name="Connon S.A."/>
            <person name="Amend J.P."/>
            <person name="Antoshechkin I.A."/>
            <person name="Orphan V.J."/>
        </authorList>
    </citation>
    <scope>NUCLEOTIDE SEQUENCE</scope>
    <source>
        <strain evidence="13">PR6</strain>
    </source>
</reference>
<keyword evidence="7" id="KW-0546">Nucleotide metabolism</keyword>
<comment type="cofactor">
    <cofactor evidence="2">
        <name>Mg(2+)</name>
        <dbReference type="ChEBI" id="CHEBI:18420"/>
    </cofactor>
</comment>